<name>A0A967EVJ5_9PROT</name>
<dbReference type="Gene3D" id="3.40.50.300">
    <property type="entry name" value="P-loop containing nucleotide triphosphate hydrolases"/>
    <property type="match status" value="1"/>
</dbReference>
<feature type="compositionally biased region" description="Polar residues" evidence="1">
    <location>
        <begin position="511"/>
        <end position="520"/>
    </location>
</feature>
<reference evidence="2" key="1">
    <citation type="submission" date="2020-03" db="EMBL/GenBank/DDBJ databases">
        <title>Genome of Pelagibius litoralis DSM 21314T.</title>
        <authorList>
            <person name="Wang G."/>
        </authorList>
    </citation>
    <scope>NUCLEOTIDE SEQUENCE</scope>
    <source>
        <strain evidence="2">DSM 21314</strain>
    </source>
</reference>
<feature type="region of interest" description="Disordered" evidence="1">
    <location>
        <begin position="499"/>
        <end position="520"/>
    </location>
</feature>
<dbReference type="RefSeq" id="WP_167221975.1">
    <property type="nucleotide sequence ID" value="NZ_JAAQPH010000003.1"/>
</dbReference>
<dbReference type="AlphaFoldDB" id="A0A967EVJ5"/>
<keyword evidence="3" id="KW-1185">Reference proteome</keyword>
<proteinExistence type="predicted"/>
<evidence type="ECO:0000256" key="1">
    <source>
        <dbReference type="SAM" id="MobiDB-lite"/>
    </source>
</evidence>
<dbReference type="EMBL" id="JAAQPH010000003">
    <property type="protein sequence ID" value="NIA67924.1"/>
    <property type="molecule type" value="Genomic_DNA"/>
</dbReference>
<protein>
    <submittedName>
        <fullName evidence="2">Terminase</fullName>
    </submittedName>
</protein>
<dbReference type="InterPro" id="IPR027417">
    <property type="entry name" value="P-loop_NTPase"/>
</dbReference>
<dbReference type="Proteomes" id="UP000761264">
    <property type="component" value="Unassembled WGS sequence"/>
</dbReference>
<organism evidence="2 3">
    <name type="scientific">Pelagibius litoralis</name>
    <dbReference type="NCBI Taxonomy" id="374515"/>
    <lineage>
        <taxon>Bacteria</taxon>
        <taxon>Pseudomonadati</taxon>
        <taxon>Pseudomonadota</taxon>
        <taxon>Alphaproteobacteria</taxon>
        <taxon>Rhodospirillales</taxon>
        <taxon>Rhodovibrionaceae</taxon>
        <taxon>Pelagibius</taxon>
    </lineage>
</organism>
<gene>
    <name evidence="2" type="ORF">HBA54_04900</name>
</gene>
<sequence length="520" mass="57546">MKAASFDEVLSHFNNLPTDQQRHVADQVADLVKSKWVPNPGPQTEGYFSEADLLLYGGQGGGGKSDLLAGLALTQHKNSLLMRRQYTDLGAMIDRTLEINGSRQGYNGSPPPKLRTADGRLIDFGAAAKLGDEQHWQGHAHDFIGIDEATQFIELQIRFLMGWNRPRSEADIDQRCRTVLATNPPLGPEGDYIIGMFRPWLDPTHPKPARNGELRHFIIDPDGKDLEVDGPDDCRQFNGKVYKPLSRTFIPAQLRDNPTLARTNYQASLDGLPEPLRSAIRDGNFMTAREDSAYQVIPTAWVVAAIERWHKGKPENVPMTSMGLDVARGGRDNTVVAPRFDKWFAELISVPGKLTPDGPSVVALAVQHQRDGACINLDSIGVGGSVQDHLKSANLTYVPLNGAERSDALTRDDKFGFVTKRSEMWWKLREALDPDYGINIALPPDRGLQADLTAPTYSVRPGQPPKIYVENKDDIIKRLGRSPDEGDAVVYAWASGEVAKPRKPKKRRRSMGNSSSWMGG</sequence>
<comment type="caution">
    <text evidence="2">The sequence shown here is derived from an EMBL/GenBank/DDBJ whole genome shotgun (WGS) entry which is preliminary data.</text>
</comment>
<feature type="compositionally biased region" description="Basic residues" evidence="1">
    <location>
        <begin position="501"/>
        <end position="510"/>
    </location>
</feature>
<evidence type="ECO:0000313" key="3">
    <source>
        <dbReference type="Proteomes" id="UP000761264"/>
    </source>
</evidence>
<evidence type="ECO:0000313" key="2">
    <source>
        <dbReference type="EMBL" id="NIA67924.1"/>
    </source>
</evidence>
<accession>A0A967EVJ5</accession>
<dbReference type="Gene3D" id="3.30.420.240">
    <property type="match status" value="1"/>
</dbReference>